<keyword evidence="1" id="KW-1133">Transmembrane helix</keyword>
<keyword evidence="3" id="KW-1185">Reference proteome</keyword>
<gene>
    <name evidence="2" type="ORF">Athai_05830</name>
</gene>
<dbReference type="EMBL" id="AP023355">
    <property type="protein sequence ID" value="BCJ33080.1"/>
    <property type="molecule type" value="Genomic_DNA"/>
</dbReference>
<feature type="transmembrane region" description="Helical" evidence="1">
    <location>
        <begin position="87"/>
        <end position="108"/>
    </location>
</feature>
<protein>
    <submittedName>
        <fullName evidence="2">Uncharacterized protein</fullName>
    </submittedName>
</protein>
<evidence type="ECO:0000313" key="3">
    <source>
        <dbReference type="Proteomes" id="UP000611640"/>
    </source>
</evidence>
<proteinExistence type="predicted"/>
<dbReference type="Pfam" id="PF19728">
    <property type="entry name" value="DUF6220"/>
    <property type="match status" value="1"/>
</dbReference>
<organism evidence="2 3">
    <name type="scientific">Actinocatenispora thailandica</name>
    <dbReference type="NCBI Taxonomy" id="227318"/>
    <lineage>
        <taxon>Bacteria</taxon>
        <taxon>Bacillati</taxon>
        <taxon>Actinomycetota</taxon>
        <taxon>Actinomycetes</taxon>
        <taxon>Micromonosporales</taxon>
        <taxon>Micromonosporaceae</taxon>
        <taxon>Actinocatenispora</taxon>
    </lineage>
</organism>
<keyword evidence="1" id="KW-0812">Transmembrane</keyword>
<accession>A0A7R7DK94</accession>
<dbReference type="InterPro" id="IPR046192">
    <property type="entry name" value="DUF6220"/>
</dbReference>
<feature type="transmembrane region" description="Helical" evidence="1">
    <location>
        <begin position="114"/>
        <end position="132"/>
    </location>
</feature>
<sequence>MRMAYRVVAYLIAAAVVVQAAAIAFALFGLAKWVSDGATANESRLEHATFTGHSGFDIHAVNGQMIIPVLAILLLIFAFFAHVRRGVLWGGLILLLVVVQVLLGYVSFLVPGLGALHAINALAIFVLAVVAARADAVPRQSSTPAMPSGADRTSA</sequence>
<dbReference type="AlphaFoldDB" id="A0A7R7DK94"/>
<feature type="transmembrane region" description="Helical" evidence="1">
    <location>
        <begin position="7"/>
        <end position="31"/>
    </location>
</feature>
<feature type="transmembrane region" description="Helical" evidence="1">
    <location>
        <begin position="61"/>
        <end position="80"/>
    </location>
</feature>
<keyword evidence="1" id="KW-0472">Membrane</keyword>
<evidence type="ECO:0000256" key="1">
    <source>
        <dbReference type="SAM" id="Phobius"/>
    </source>
</evidence>
<evidence type="ECO:0000313" key="2">
    <source>
        <dbReference type="EMBL" id="BCJ33080.1"/>
    </source>
</evidence>
<reference evidence="2 3" key="1">
    <citation type="submission" date="2020-08" db="EMBL/GenBank/DDBJ databases">
        <title>Whole genome shotgun sequence of Actinocatenispora thailandica NBRC 105041.</title>
        <authorList>
            <person name="Komaki H."/>
            <person name="Tamura T."/>
        </authorList>
    </citation>
    <scope>NUCLEOTIDE SEQUENCE [LARGE SCALE GENOMIC DNA]</scope>
    <source>
        <strain evidence="2 3">NBRC 105041</strain>
    </source>
</reference>
<dbReference type="KEGG" id="atl:Athai_05830"/>
<dbReference type="Proteomes" id="UP000611640">
    <property type="component" value="Chromosome"/>
</dbReference>
<name>A0A7R7DK94_9ACTN</name>